<reference evidence="3 4" key="1">
    <citation type="submission" date="2013-04" db="EMBL/GenBank/DDBJ databases">
        <authorList>
            <person name="Kuznetsov B."/>
            <person name="Ivanovsky R."/>
        </authorList>
    </citation>
    <scope>NUCLEOTIDE SEQUENCE [LARGE SCALE GENOMIC DNA]</scope>
    <source>
        <strain evidence="3 4">MGU-K5</strain>
    </source>
</reference>
<dbReference type="AlphaFoldDB" id="S9SH84"/>
<dbReference type="STRING" id="1316936.K678_00190"/>
<accession>S9SH84</accession>
<feature type="domain" description="Large polyvalent protein associated" evidence="2">
    <location>
        <begin position="50"/>
        <end position="126"/>
    </location>
</feature>
<organism evidence="3 4">
    <name type="scientific">Magnetospirillum fulvum MGU-K5</name>
    <dbReference type="NCBI Taxonomy" id="1316936"/>
    <lineage>
        <taxon>Bacteria</taxon>
        <taxon>Pseudomonadati</taxon>
        <taxon>Pseudomonadota</taxon>
        <taxon>Alphaproteobacteria</taxon>
        <taxon>Rhodospirillales</taxon>
        <taxon>Rhodospirillaceae</taxon>
        <taxon>Magnetospirillum</taxon>
    </lineage>
</organism>
<feature type="region of interest" description="Disordered" evidence="1">
    <location>
        <begin position="701"/>
        <end position="740"/>
    </location>
</feature>
<evidence type="ECO:0000313" key="3">
    <source>
        <dbReference type="EMBL" id="EPY03483.1"/>
    </source>
</evidence>
<evidence type="ECO:0000313" key="4">
    <source>
        <dbReference type="Proteomes" id="UP000015350"/>
    </source>
</evidence>
<feature type="compositionally biased region" description="Basic residues" evidence="1">
    <location>
        <begin position="721"/>
        <end position="740"/>
    </location>
</feature>
<protein>
    <recommendedName>
        <fullName evidence="2">Large polyvalent protein associated domain-containing protein</fullName>
    </recommendedName>
</protein>
<dbReference type="Pfam" id="PF18834">
    <property type="entry name" value="LPD22"/>
    <property type="match status" value="1"/>
</dbReference>
<dbReference type="RefSeq" id="WP_021130429.1">
    <property type="nucleotide sequence ID" value="NZ_AQPH01000001.1"/>
</dbReference>
<proteinExistence type="predicted"/>
<comment type="caution">
    <text evidence="3">The sequence shown here is derived from an EMBL/GenBank/DDBJ whole genome shotgun (WGS) entry which is preliminary data.</text>
</comment>
<dbReference type="EMBL" id="AQPH01000001">
    <property type="protein sequence ID" value="EPY03483.1"/>
    <property type="molecule type" value="Genomic_DNA"/>
</dbReference>
<dbReference type="OrthoDB" id="6065087at2"/>
<dbReference type="Proteomes" id="UP000015350">
    <property type="component" value="Unassembled WGS sequence"/>
</dbReference>
<gene>
    <name evidence="3" type="ORF">K678_00190</name>
</gene>
<name>S9SH84_MAGFU</name>
<sequence>MAEFDPALADQTLAGSPLSSQAPATSFDPAAADATLAGELRSRLSGSARDAVAASPDTTARAVSLSRQSGMPIGAVLADLPEFEAREIADRFWSAPEATRAFLADPTNAALAKDDIASLARLEDSWGRVLGKAIANVPQQWRSAAGGVLEMFGRNDVSVLGAQMRALKALEADPSLKAEDAIKAELERDPTFAAGKRLRDSAQAAMKANASNVDPWSAKGLVGDIVGGATNMIPAIAAGIATRSPVVGAGVIGGQVLGEQYGDSIDKGRSSNQALVDSLFFAAAEAIPETIPMGALLEGGGKALLSRMGKSAVAEGAQEMVTEVLQRAYSAGVIGEEMTFGQAVEAVVRSGIVGAGVGGGLSVATHPFVRDRAGVDQARETAAALTEAVAATQESKLATRDPERFADLVRQIAGDGQLHIPAASLQSLYQSGVIDDATLDGFDVTAQLPEALAAGGDVLVDPAKYLAAASKLTPEALAQVIGSTRRGATDMTMKEVEAFLADGSERRKDVTDLMESLSIQYEGAKPGQIVEDEVTQALMKTGRYTESQAKAQAVLWRERMIQRGADRGIDPDALWLEEKPRILGPAPRLPVDDIDLVLERIRSGNEVTPPRQPVLDIFRHLGGVKPGSTLAQELAAMGITPKEAPGLFRRTGIGSADQVVVSEHEVLRDNQVKADNSGNGYADHDALMQAVAKEWAGDPLQTQADRTGQRGLMPRSATCARRWRQRGSSRSSRPRKMCCG</sequence>
<dbReference type="InterPro" id="IPR040738">
    <property type="entry name" value="LPD22"/>
</dbReference>
<evidence type="ECO:0000256" key="1">
    <source>
        <dbReference type="SAM" id="MobiDB-lite"/>
    </source>
</evidence>
<evidence type="ECO:0000259" key="2">
    <source>
        <dbReference type="Pfam" id="PF18834"/>
    </source>
</evidence>